<keyword evidence="1" id="KW-0472">Membrane</keyword>
<evidence type="ECO:0000313" key="3">
    <source>
        <dbReference type="Proteomes" id="UP001359886"/>
    </source>
</evidence>
<proteinExistence type="predicted"/>
<sequence>MRINVAALAAAAALLWGGAMLVVSIANQADPEYGAAFLALAASIYPGYEPGTGIGAIITGTIYGVVDGAIGGALFAWIYNRVAGRA</sequence>
<dbReference type="RefSeq" id="WP_354695706.1">
    <property type="nucleotide sequence ID" value="NZ_JAZHOG010000007.1"/>
</dbReference>
<accession>A0AAW9R9V9</accession>
<dbReference type="EMBL" id="JAZHOG010000007">
    <property type="protein sequence ID" value="MEJ8568390.1"/>
    <property type="molecule type" value="Genomic_DNA"/>
</dbReference>
<protein>
    <submittedName>
        <fullName evidence="2">Uncharacterized protein</fullName>
    </submittedName>
</protein>
<dbReference type="Proteomes" id="UP001359886">
    <property type="component" value="Unassembled WGS sequence"/>
</dbReference>
<keyword evidence="1" id="KW-0812">Transmembrane</keyword>
<keyword evidence="3" id="KW-1185">Reference proteome</keyword>
<comment type="caution">
    <text evidence="2">The sequence shown here is derived from an EMBL/GenBank/DDBJ whole genome shotgun (WGS) entry which is preliminary data.</text>
</comment>
<evidence type="ECO:0000256" key="1">
    <source>
        <dbReference type="SAM" id="Phobius"/>
    </source>
</evidence>
<keyword evidence="1" id="KW-1133">Transmembrane helix</keyword>
<reference evidence="2 3" key="1">
    <citation type="submission" date="2024-02" db="EMBL/GenBank/DDBJ databases">
        <title>A novel Wenzhouxiangellaceae bacterium, isolated from coastal sediments.</title>
        <authorList>
            <person name="Du Z.-J."/>
            <person name="Ye Y.-Q."/>
            <person name="Zhang X.-Y."/>
        </authorList>
    </citation>
    <scope>NUCLEOTIDE SEQUENCE [LARGE SCALE GENOMIC DNA]</scope>
    <source>
        <strain evidence="2 3">CH-27</strain>
    </source>
</reference>
<organism evidence="2 3">
    <name type="scientific">Elongatibacter sediminis</name>
    <dbReference type="NCBI Taxonomy" id="3119006"/>
    <lineage>
        <taxon>Bacteria</taxon>
        <taxon>Pseudomonadati</taxon>
        <taxon>Pseudomonadota</taxon>
        <taxon>Gammaproteobacteria</taxon>
        <taxon>Chromatiales</taxon>
        <taxon>Wenzhouxiangellaceae</taxon>
        <taxon>Elongatibacter</taxon>
    </lineage>
</organism>
<name>A0AAW9R9V9_9GAMM</name>
<gene>
    <name evidence="2" type="ORF">V3330_12210</name>
</gene>
<dbReference type="AlphaFoldDB" id="A0AAW9R9V9"/>
<feature type="transmembrane region" description="Helical" evidence="1">
    <location>
        <begin position="52"/>
        <end position="79"/>
    </location>
</feature>
<evidence type="ECO:0000313" key="2">
    <source>
        <dbReference type="EMBL" id="MEJ8568390.1"/>
    </source>
</evidence>